<dbReference type="InterPro" id="IPR003010">
    <property type="entry name" value="C-N_Hydrolase"/>
</dbReference>
<dbReference type="Pfam" id="PF00795">
    <property type="entry name" value="CN_hydrolase"/>
    <property type="match status" value="1"/>
</dbReference>
<protein>
    <submittedName>
        <fullName evidence="3">N-carbamoylputrescine amidase</fullName>
    </submittedName>
</protein>
<name>A0A4Q7YZH4_9BACT</name>
<dbReference type="SUPFAM" id="SSF56317">
    <property type="entry name" value="Carbon-nitrogen hydrolase"/>
    <property type="match status" value="1"/>
</dbReference>
<dbReference type="FunFam" id="3.60.110.10:FF:000010">
    <property type="entry name" value="Carbon-nitrogen hydrolase"/>
    <property type="match status" value="1"/>
</dbReference>
<evidence type="ECO:0000313" key="3">
    <source>
        <dbReference type="EMBL" id="RZU43208.1"/>
    </source>
</evidence>
<evidence type="ECO:0000313" key="4">
    <source>
        <dbReference type="Proteomes" id="UP000292958"/>
    </source>
</evidence>
<accession>A0A4Q7YZH4</accession>
<dbReference type="Proteomes" id="UP000292958">
    <property type="component" value="Unassembled WGS sequence"/>
</dbReference>
<sequence length="325" mass="36192">MTNNHSSTPAGIKRVALIQMSCDPDTKLNLDKAAERVYEAARQGATLVCLPELFRAQYFCQREDHDLFGLAEPIPGPSTDVLTRVCSETGVVLVASLFERRAPGLYHNTAVTIEKDGRIADMYRKMHIPDDPLYYEKFYFTPGDLGFKATQTTSGPIGTLVCWDQWYPEGARLTALRGAEVLFFPTAIGWHPSEKDEFGDAQYSAWQTAQRAHAIANGVFVCAVNRVGHEHGDVKFKVTAADGNPATVELHGPGDHTPQSGLEFWGGSFIADPFGRILAQASYDKEEILIADLDSKLIEVTRQHWPFLRDRRIDAYEGIAKRFLD</sequence>
<dbReference type="AlphaFoldDB" id="A0A4Q7YZH4"/>
<keyword evidence="1" id="KW-0378">Hydrolase</keyword>
<dbReference type="CDD" id="cd07573">
    <property type="entry name" value="CPA"/>
    <property type="match status" value="1"/>
</dbReference>
<gene>
    <name evidence="3" type="ORF">BDD14_4842</name>
</gene>
<reference evidence="3 4" key="1">
    <citation type="submission" date="2019-02" db="EMBL/GenBank/DDBJ databases">
        <title>Genomic Encyclopedia of Archaeal and Bacterial Type Strains, Phase II (KMG-II): from individual species to whole genera.</title>
        <authorList>
            <person name="Goeker M."/>
        </authorList>
    </citation>
    <scope>NUCLEOTIDE SEQUENCE [LARGE SCALE GENOMIC DNA]</scope>
    <source>
        <strain evidence="3 4">DSM 18101</strain>
    </source>
</reference>
<dbReference type="PANTHER" id="PTHR43674:SF2">
    <property type="entry name" value="BETA-UREIDOPROPIONASE"/>
    <property type="match status" value="1"/>
</dbReference>
<dbReference type="InterPro" id="IPR036526">
    <property type="entry name" value="C-N_Hydrolase_sf"/>
</dbReference>
<dbReference type="PANTHER" id="PTHR43674">
    <property type="entry name" value="NITRILASE C965.09-RELATED"/>
    <property type="match status" value="1"/>
</dbReference>
<dbReference type="EMBL" id="SHKW01000001">
    <property type="protein sequence ID" value="RZU43208.1"/>
    <property type="molecule type" value="Genomic_DNA"/>
</dbReference>
<organism evidence="3 4">
    <name type="scientific">Edaphobacter modestus</name>
    <dbReference type="NCBI Taxonomy" id="388466"/>
    <lineage>
        <taxon>Bacteria</taxon>
        <taxon>Pseudomonadati</taxon>
        <taxon>Acidobacteriota</taxon>
        <taxon>Terriglobia</taxon>
        <taxon>Terriglobales</taxon>
        <taxon>Acidobacteriaceae</taxon>
        <taxon>Edaphobacter</taxon>
    </lineage>
</organism>
<dbReference type="Gene3D" id="3.60.110.10">
    <property type="entry name" value="Carbon-nitrogen hydrolase"/>
    <property type="match status" value="1"/>
</dbReference>
<dbReference type="PROSITE" id="PS50263">
    <property type="entry name" value="CN_HYDROLASE"/>
    <property type="match status" value="1"/>
</dbReference>
<dbReference type="InterPro" id="IPR050345">
    <property type="entry name" value="Aliph_Amidase/BUP"/>
</dbReference>
<comment type="caution">
    <text evidence="3">The sequence shown here is derived from an EMBL/GenBank/DDBJ whole genome shotgun (WGS) entry which is preliminary data.</text>
</comment>
<keyword evidence="4" id="KW-1185">Reference proteome</keyword>
<dbReference type="GO" id="GO:0050126">
    <property type="term" value="F:N-carbamoylputrescine amidase activity"/>
    <property type="evidence" value="ECO:0007669"/>
    <property type="project" value="TreeGrafter"/>
</dbReference>
<proteinExistence type="predicted"/>
<dbReference type="RefSeq" id="WP_130421590.1">
    <property type="nucleotide sequence ID" value="NZ_SHKW01000001.1"/>
</dbReference>
<dbReference type="OrthoDB" id="9811121at2"/>
<evidence type="ECO:0000259" key="2">
    <source>
        <dbReference type="PROSITE" id="PS50263"/>
    </source>
</evidence>
<dbReference type="GO" id="GO:0033388">
    <property type="term" value="P:putrescine biosynthetic process from arginine"/>
    <property type="evidence" value="ECO:0007669"/>
    <property type="project" value="TreeGrafter"/>
</dbReference>
<evidence type="ECO:0000256" key="1">
    <source>
        <dbReference type="ARBA" id="ARBA00022801"/>
    </source>
</evidence>
<feature type="domain" description="CN hydrolase" evidence="2">
    <location>
        <begin position="13"/>
        <end position="295"/>
    </location>
</feature>